<reference evidence="2 3" key="1">
    <citation type="submission" date="2016-09" db="EMBL/GenBank/DDBJ databases">
        <title>Extensive genetic diversity and differential bi-allelic expression allows diatom success in the polar Southern Ocean.</title>
        <authorList>
            <consortium name="DOE Joint Genome Institute"/>
            <person name="Mock T."/>
            <person name="Otillar R.P."/>
            <person name="Strauss J."/>
            <person name="Dupont C."/>
            <person name="Frickenhaus S."/>
            <person name="Maumus F."/>
            <person name="Mcmullan M."/>
            <person name="Sanges R."/>
            <person name="Schmutz J."/>
            <person name="Toseland A."/>
            <person name="Valas R."/>
            <person name="Veluchamy A."/>
            <person name="Ward B.J."/>
            <person name="Allen A."/>
            <person name="Barry K."/>
            <person name="Falciatore A."/>
            <person name="Ferrante M."/>
            <person name="Fortunato A.E."/>
            <person name="Gloeckner G."/>
            <person name="Gruber A."/>
            <person name="Hipkin R."/>
            <person name="Janech M."/>
            <person name="Kroth P."/>
            <person name="Leese F."/>
            <person name="Lindquist E."/>
            <person name="Lyon B.R."/>
            <person name="Martin J."/>
            <person name="Mayer C."/>
            <person name="Parker M."/>
            <person name="Quesneville H."/>
            <person name="Raymond J."/>
            <person name="Uhlig C."/>
            <person name="Valentin K.U."/>
            <person name="Worden A.Z."/>
            <person name="Armbrust E.V."/>
            <person name="Bowler C."/>
            <person name="Green B."/>
            <person name="Moulton V."/>
            <person name="Van Oosterhout C."/>
            <person name="Grigoriev I."/>
        </authorList>
    </citation>
    <scope>NUCLEOTIDE SEQUENCE [LARGE SCALE GENOMIC DNA]</scope>
    <source>
        <strain evidence="2 3">CCMP1102</strain>
    </source>
</reference>
<proteinExistence type="predicted"/>
<evidence type="ECO:0000256" key="1">
    <source>
        <dbReference type="SAM" id="Phobius"/>
    </source>
</evidence>
<keyword evidence="1" id="KW-0472">Membrane</keyword>
<feature type="transmembrane region" description="Helical" evidence="1">
    <location>
        <begin position="21"/>
        <end position="39"/>
    </location>
</feature>
<keyword evidence="3" id="KW-1185">Reference proteome</keyword>
<sequence length="330" mass="35192">MFTTTNDPKGMSSDYPLGITRMLIIIGSCYLTWFVPQLLTNYPHHATNVMVSSAVTLVCSMMFDKRLGQAALCGSFAGMCSTSIIPTTKLALILGSITSILYEIMPFFLGVGGERSGITAFIVLPSLLNGIGISSSYRGSKRLLKLSALNIHTTLLPMAFWYAIGSIATIVLREISDDTAVAVDPVRASAVIGLAGALLLKYDKIAVLAVYGGSIVGMSLPSKLMMNNRSSFSSSSSSLLSKISKILSLVLAFGIAGAFSGLIHGATIDWKLWSDHGGASWGGKAGTCAFLGCIIYRIIAYIVHKIIRCLPNNNSISRPYTKSINLKPDT</sequence>
<feature type="transmembrane region" description="Helical" evidence="1">
    <location>
        <begin position="246"/>
        <end position="263"/>
    </location>
</feature>
<name>A0A1E7FZU8_9STRA</name>
<evidence type="ECO:0000313" key="3">
    <source>
        <dbReference type="Proteomes" id="UP000095751"/>
    </source>
</evidence>
<accession>A0A1E7FZU8</accession>
<feature type="transmembrane region" description="Helical" evidence="1">
    <location>
        <begin position="84"/>
        <end position="105"/>
    </location>
</feature>
<dbReference type="InParanoid" id="A0A1E7FZU8"/>
<dbReference type="AlphaFoldDB" id="A0A1E7FZU8"/>
<feature type="transmembrane region" description="Helical" evidence="1">
    <location>
        <begin position="149"/>
        <end position="172"/>
    </location>
</feature>
<dbReference type="Proteomes" id="UP000095751">
    <property type="component" value="Unassembled WGS sequence"/>
</dbReference>
<feature type="transmembrane region" description="Helical" evidence="1">
    <location>
        <begin position="117"/>
        <end position="137"/>
    </location>
</feature>
<keyword evidence="1" id="KW-0812">Transmembrane</keyword>
<protein>
    <submittedName>
        <fullName evidence="2">Uncharacterized protein</fullName>
    </submittedName>
</protein>
<organism evidence="2 3">
    <name type="scientific">Fragilariopsis cylindrus CCMP1102</name>
    <dbReference type="NCBI Taxonomy" id="635003"/>
    <lineage>
        <taxon>Eukaryota</taxon>
        <taxon>Sar</taxon>
        <taxon>Stramenopiles</taxon>
        <taxon>Ochrophyta</taxon>
        <taxon>Bacillariophyta</taxon>
        <taxon>Bacillariophyceae</taxon>
        <taxon>Bacillariophycidae</taxon>
        <taxon>Bacillariales</taxon>
        <taxon>Bacillariaceae</taxon>
        <taxon>Fragilariopsis</taxon>
    </lineage>
</organism>
<dbReference type="EMBL" id="KV784353">
    <property type="protein sequence ID" value="OEU23671.1"/>
    <property type="molecule type" value="Genomic_DNA"/>
</dbReference>
<gene>
    <name evidence="2" type="ORF">FRACYDRAFT_177647</name>
</gene>
<feature type="transmembrane region" description="Helical" evidence="1">
    <location>
        <begin position="205"/>
        <end position="225"/>
    </location>
</feature>
<keyword evidence="1" id="KW-1133">Transmembrane helix</keyword>
<dbReference type="OrthoDB" id="48540at2759"/>
<dbReference type="KEGG" id="fcy:FRACYDRAFT_177647"/>
<evidence type="ECO:0000313" key="2">
    <source>
        <dbReference type="EMBL" id="OEU23671.1"/>
    </source>
</evidence>
<feature type="transmembrane region" description="Helical" evidence="1">
    <location>
        <begin position="283"/>
        <end position="303"/>
    </location>
</feature>